<evidence type="ECO:0000256" key="11">
    <source>
        <dbReference type="ARBA" id="ARBA00022946"/>
    </source>
</evidence>
<dbReference type="GO" id="GO:0005758">
    <property type="term" value="C:mitochondrial intermembrane space"/>
    <property type="evidence" value="ECO:0007669"/>
    <property type="project" value="UniProtKB-SubCell"/>
</dbReference>
<dbReference type="InterPro" id="IPR029069">
    <property type="entry name" value="HotDog_dom_sf"/>
</dbReference>
<evidence type="ECO:0000256" key="2">
    <source>
        <dbReference type="ARBA" id="ARBA00004569"/>
    </source>
</evidence>
<evidence type="ECO:0000256" key="14">
    <source>
        <dbReference type="ARBA" id="ARBA00023136"/>
    </source>
</evidence>
<keyword evidence="5" id="KW-1003">Cell membrane</keyword>
<dbReference type="GO" id="GO:0006631">
    <property type="term" value="P:fatty acid metabolic process"/>
    <property type="evidence" value="ECO:0007669"/>
    <property type="project" value="UniProtKB-KW"/>
</dbReference>
<keyword evidence="8" id="KW-0999">Mitochondrion inner membrane</keyword>
<dbReference type="InterPro" id="IPR006683">
    <property type="entry name" value="Thioestr_dom"/>
</dbReference>
<comment type="catalytic activity">
    <reaction evidence="17">
        <text>(9Z)-octadecenoyl-CoA + H2O = (9Z)-octadecenoate + CoA + H(+)</text>
        <dbReference type="Rhea" id="RHEA:40139"/>
        <dbReference type="ChEBI" id="CHEBI:15377"/>
        <dbReference type="ChEBI" id="CHEBI:15378"/>
        <dbReference type="ChEBI" id="CHEBI:30823"/>
        <dbReference type="ChEBI" id="CHEBI:57287"/>
        <dbReference type="ChEBI" id="CHEBI:57387"/>
    </reaction>
    <physiologicalReaction direction="left-to-right" evidence="17">
        <dbReference type="Rhea" id="RHEA:40140"/>
    </physiologicalReaction>
</comment>
<dbReference type="GO" id="GO:0005743">
    <property type="term" value="C:mitochondrial inner membrane"/>
    <property type="evidence" value="ECO:0007669"/>
    <property type="project" value="UniProtKB-SubCell"/>
</dbReference>
<comment type="catalytic activity">
    <reaction evidence="25">
        <text>dodecanoyl-CoA + H2O = dodecanoate + CoA + H(+)</text>
        <dbReference type="Rhea" id="RHEA:30135"/>
        <dbReference type="ChEBI" id="CHEBI:15377"/>
        <dbReference type="ChEBI" id="CHEBI:15378"/>
        <dbReference type="ChEBI" id="CHEBI:18262"/>
        <dbReference type="ChEBI" id="CHEBI:57287"/>
        <dbReference type="ChEBI" id="CHEBI:57375"/>
    </reaction>
    <physiologicalReaction direction="left-to-right" evidence="25">
        <dbReference type="Rhea" id="RHEA:30136"/>
    </physiologicalReaction>
</comment>
<feature type="domain" description="Thioesterase" evidence="27">
    <location>
        <begin position="47"/>
        <end position="121"/>
    </location>
</feature>
<evidence type="ECO:0000256" key="23">
    <source>
        <dbReference type="ARBA" id="ARBA00047734"/>
    </source>
</evidence>
<dbReference type="EC" id="3.1.2.2" evidence="19"/>
<evidence type="ECO:0000256" key="5">
    <source>
        <dbReference type="ARBA" id="ARBA00022475"/>
    </source>
</evidence>
<dbReference type="AlphaFoldDB" id="A0A645D4U8"/>
<gene>
    <name evidence="28" type="ORF">SDC9_131169</name>
</gene>
<evidence type="ECO:0000256" key="25">
    <source>
        <dbReference type="ARBA" id="ARBA00048074"/>
    </source>
</evidence>
<evidence type="ECO:0000256" key="3">
    <source>
        <dbReference type="ARBA" id="ARBA00004632"/>
    </source>
</evidence>
<dbReference type="PANTHER" id="PTHR12418:SF19">
    <property type="entry name" value="ACYL-COENZYME A THIOESTERASE THEM4"/>
    <property type="match status" value="1"/>
</dbReference>
<evidence type="ECO:0000256" key="6">
    <source>
        <dbReference type="ARBA" id="ARBA00022490"/>
    </source>
</evidence>
<dbReference type="InterPro" id="IPR003736">
    <property type="entry name" value="PAAI_dom"/>
</dbReference>
<dbReference type="NCBIfam" id="TIGR00369">
    <property type="entry name" value="unchar_dom_1"/>
    <property type="match status" value="1"/>
</dbReference>
<keyword evidence="9" id="KW-0378">Hydrolase</keyword>
<dbReference type="Gene3D" id="3.10.129.10">
    <property type="entry name" value="Hotdog Thioesterase"/>
    <property type="match status" value="1"/>
</dbReference>
<evidence type="ECO:0000256" key="7">
    <source>
        <dbReference type="ARBA" id="ARBA00022703"/>
    </source>
</evidence>
<dbReference type="GO" id="GO:0006915">
    <property type="term" value="P:apoptotic process"/>
    <property type="evidence" value="ECO:0007669"/>
    <property type="project" value="UniProtKB-KW"/>
</dbReference>
<evidence type="ECO:0000256" key="4">
    <source>
        <dbReference type="ARBA" id="ARBA00004637"/>
    </source>
</evidence>
<dbReference type="EMBL" id="VSSQ01032736">
    <property type="protein sequence ID" value="MPM84098.1"/>
    <property type="molecule type" value="Genomic_DNA"/>
</dbReference>
<protein>
    <recommendedName>
        <fullName evidence="20">Acyl-coenzyme A thioesterase THEM4</fullName>
        <ecNumber evidence="19">3.1.2.2</ecNumber>
    </recommendedName>
    <alternativeName>
        <fullName evidence="21">Thioesterase superfamily member 4</fullName>
    </alternativeName>
</protein>
<comment type="caution">
    <text evidence="28">The sequence shown here is derived from an EMBL/GenBank/DDBJ whole genome shotgun (WGS) entry which is preliminary data.</text>
</comment>
<dbReference type="SUPFAM" id="SSF54637">
    <property type="entry name" value="Thioesterase/thiol ester dehydrase-isomerase"/>
    <property type="match status" value="1"/>
</dbReference>
<dbReference type="CDD" id="cd03440">
    <property type="entry name" value="hot_dog"/>
    <property type="match status" value="1"/>
</dbReference>
<keyword evidence="15" id="KW-0966">Cell projection</keyword>
<comment type="subcellular location">
    <subcellularLocation>
        <location evidence="3">Cell projection</location>
        <location evidence="3">Ruffle membrane</location>
    </subcellularLocation>
    <subcellularLocation>
        <location evidence="1">Cytoplasm</location>
    </subcellularLocation>
    <subcellularLocation>
        <location evidence="4">Mitochondrion inner membrane</location>
        <topology evidence="4">Peripheral membrane protein</topology>
    </subcellularLocation>
    <subcellularLocation>
        <location evidence="2">Mitochondrion intermembrane space</location>
    </subcellularLocation>
</comment>
<keyword evidence="10" id="KW-0276">Fatty acid metabolism</keyword>
<comment type="catalytic activity">
    <reaction evidence="23">
        <text>hexadecanoyl-CoA + H2O = hexadecanoate + CoA + H(+)</text>
        <dbReference type="Rhea" id="RHEA:16645"/>
        <dbReference type="ChEBI" id="CHEBI:7896"/>
        <dbReference type="ChEBI" id="CHEBI:15377"/>
        <dbReference type="ChEBI" id="CHEBI:15378"/>
        <dbReference type="ChEBI" id="CHEBI:57287"/>
        <dbReference type="ChEBI" id="CHEBI:57379"/>
        <dbReference type="EC" id="3.1.2.2"/>
    </reaction>
    <physiologicalReaction direction="left-to-right" evidence="23">
        <dbReference type="Rhea" id="RHEA:16646"/>
    </physiologicalReaction>
</comment>
<evidence type="ECO:0000256" key="8">
    <source>
        <dbReference type="ARBA" id="ARBA00022792"/>
    </source>
</evidence>
<evidence type="ECO:0000256" key="10">
    <source>
        <dbReference type="ARBA" id="ARBA00022832"/>
    </source>
</evidence>
<accession>A0A645D4U8</accession>
<evidence type="ECO:0000256" key="17">
    <source>
        <dbReference type="ARBA" id="ARBA00037002"/>
    </source>
</evidence>
<keyword evidence="12" id="KW-0443">Lipid metabolism</keyword>
<evidence type="ECO:0000256" key="18">
    <source>
        <dbReference type="ARBA" id="ARBA00038456"/>
    </source>
</evidence>
<dbReference type="InterPro" id="IPR052365">
    <property type="entry name" value="THEM4/THEM5_acyl-CoA_thioest"/>
</dbReference>
<keyword evidence="11" id="KW-0809">Transit peptide</keyword>
<evidence type="ECO:0000256" key="13">
    <source>
        <dbReference type="ARBA" id="ARBA00023128"/>
    </source>
</evidence>
<evidence type="ECO:0000256" key="21">
    <source>
        <dbReference type="ARBA" id="ARBA00043210"/>
    </source>
</evidence>
<comment type="catalytic activity">
    <reaction evidence="26">
        <text>tetradecanoyl-CoA + H2O = tetradecanoate + CoA + H(+)</text>
        <dbReference type="Rhea" id="RHEA:40119"/>
        <dbReference type="ChEBI" id="CHEBI:15377"/>
        <dbReference type="ChEBI" id="CHEBI:15378"/>
        <dbReference type="ChEBI" id="CHEBI:30807"/>
        <dbReference type="ChEBI" id="CHEBI:57287"/>
        <dbReference type="ChEBI" id="CHEBI:57385"/>
    </reaction>
    <physiologicalReaction direction="left-to-right" evidence="26">
        <dbReference type="Rhea" id="RHEA:40120"/>
    </physiologicalReaction>
</comment>
<keyword evidence="14" id="KW-0472">Membrane</keyword>
<name>A0A645D4U8_9ZZZZ</name>
<dbReference type="GO" id="GO:0016787">
    <property type="term" value="F:hydrolase activity"/>
    <property type="evidence" value="ECO:0007669"/>
    <property type="project" value="UniProtKB-KW"/>
</dbReference>
<dbReference type="PANTHER" id="PTHR12418">
    <property type="entry name" value="ACYL-COENZYME A THIOESTERASE THEM4"/>
    <property type="match status" value="1"/>
</dbReference>
<dbReference type="GO" id="GO:0032587">
    <property type="term" value="C:ruffle membrane"/>
    <property type="evidence" value="ECO:0007669"/>
    <property type="project" value="UniProtKB-SubCell"/>
</dbReference>
<evidence type="ECO:0000259" key="27">
    <source>
        <dbReference type="Pfam" id="PF03061"/>
    </source>
</evidence>
<evidence type="ECO:0000256" key="26">
    <source>
        <dbReference type="ARBA" id="ARBA00048180"/>
    </source>
</evidence>
<comment type="catalytic activity">
    <reaction evidence="16">
        <text>(5Z,8Z,11Z,14Z)-eicosatetraenoyl-CoA + H2O = (5Z,8Z,11Z,14Z)-eicosatetraenoate + CoA + H(+)</text>
        <dbReference type="Rhea" id="RHEA:40151"/>
        <dbReference type="ChEBI" id="CHEBI:15377"/>
        <dbReference type="ChEBI" id="CHEBI:15378"/>
        <dbReference type="ChEBI" id="CHEBI:32395"/>
        <dbReference type="ChEBI" id="CHEBI:57287"/>
        <dbReference type="ChEBI" id="CHEBI:57368"/>
    </reaction>
    <physiologicalReaction direction="left-to-right" evidence="16">
        <dbReference type="Rhea" id="RHEA:40152"/>
    </physiologicalReaction>
</comment>
<proteinExistence type="inferred from homology"/>
<evidence type="ECO:0000256" key="22">
    <source>
        <dbReference type="ARBA" id="ARBA00047588"/>
    </source>
</evidence>
<evidence type="ECO:0000256" key="19">
    <source>
        <dbReference type="ARBA" id="ARBA00038848"/>
    </source>
</evidence>
<reference evidence="28" key="1">
    <citation type="submission" date="2019-08" db="EMBL/GenBank/DDBJ databases">
        <authorList>
            <person name="Kucharzyk K."/>
            <person name="Murdoch R.W."/>
            <person name="Higgins S."/>
            <person name="Loffler F."/>
        </authorList>
    </citation>
    <scope>NUCLEOTIDE SEQUENCE</scope>
</reference>
<dbReference type="Pfam" id="PF03061">
    <property type="entry name" value="4HBT"/>
    <property type="match status" value="1"/>
</dbReference>
<comment type="catalytic activity">
    <reaction evidence="24">
        <text>decanoyl-CoA + H2O = decanoate + CoA + H(+)</text>
        <dbReference type="Rhea" id="RHEA:40059"/>
        <dbReference type="ChEBI" id="CHEBI:15377"/>
        <dbReference type="ChEBI" id="CHEBI:15378"/>
        <dbReference type="ChEBI" id="CHEBI:27689"/>
        <dbReference type="ChEBI" id="CHEBI:57287"/>
        <dbReference type="ChEBI" id="CHEBI:61430"/>
    </reaction>
    <physiologicalReaction direction="left-to-right" evidence="24">
        <dbReference type="Rhea" id="RHEA:40060"/>
    </physiologicalReaction>
</comment>
<evidence type="ECO:0000313" key="28">
    <source>
        <dbReference type="EMBL" id="MPM84098.1"/>
    </source>
</evidence>
<keyword evidence="6" id="KW-0963">Cytoplasm</keyword>
<evidence type="ECO:0000256" key="16">
    <source>
        <dbReference type="ARBA" id="ARBA00035852"/>
    </source>
</evidence>
<evidence type="ECO:0000256" key="20">
    <source>
        <dbReference type="ARBA" id="ARBA00040123"/>
    </source>
</evidence>
<keyword evidence="7" id="KW-0053">Apoptosis</keyword>
<evidence type="ECO:0000256" key="9">
    <source>
        <dbReference type="ARBA" id="ARBA00022801"/>
    </source>
</evidence>
<keyword evidence="13" id="KW-0496">Mitochondrion</keyword>
<sequence length="134" mass="15099">MTDAKEYTWCFACGKANPIGLKLEYERTEEECSTAFIPKREHQSYDGRMHGGLISTLLDEVMGNYLYIATGKPAYTAKIEVRFRQPVFIGEKIKAVARVKRKKGRLVEMTAQIIKEDGVLAAEAEAKMMCEGDL</sequence>
<evidence type="ECO:0000256" key="15">
    <source>
        <dbReference type="ARBA" id="ARBA00023273"/>
    </source>
</evidence>
<comment type="catalytic activity">
    <reaction evidence="22">
        <text>octanoyl-CoA + H2O = octanoate + CoA + H(+)</text>
        <dbReference type="Rhea" id="RHEA:30143"/>
        <dbReference type="ChEBI" id="CHEBI:15377"/>
        <dbReference type="ChEBI" id="CHEBI:15378"/>
        <dbReference type="ChEBI" id="CHEBI:25646"/>
        <dbReference type="ChEBI" id="CHEBI:57287"/>
        <dbReference type="ChEBI" id="CHEBI:57386"/>
    </reaction>
    <physiologicalReaction direction="left-to-right" evidence="22">
        <dbReference type="Rhea" id="RHEA:30144"/>
    </physiologicalReaction>
</comment>
<evidence type="ECO:0000256" key="24">
    <source>
        <dbReference type="ARBA" id="ARBA00047969"/>
    </source>
</evidence>
<evidence type="ECO:0000256" key="12">
    <source>
        <dbReference type="ARBA" id="ARBA00023098"/>
    </source>
</evidence>
<evidence type="ECO:0000256" key="1">
    <source>
        <dbReference type="ARBA" id="ARBA00004496"/>
    </source>
</evidence>
<organism evidence="28">
    <name type="scientific">bioreactor metagenome</name>
    <dbReference type="NCBI Taxonomy" id="1076179"/>
    <lineage>
        <taxon>unclassified sequences</taxon>
        <taxon>metagenomes</taxon>
        <taxon>ecological metagenomes</taxon>
    </lineage>
</organism>
<comment type="similarity">
    <text evidence="18">Belongs to the THEM4/THEM5 thioesterase family.</text>
</comment>